<comment type="function">
    <text evidence="7">Lectin involved in the quality control of the secretory pathway. As a member of the endoplasmic reticulum-associated degradation lumenal (ERAD-L) surveillance system, targets misfolded endoplasmic reticulum lumenal glycoproteins for degradation.</text>
</comment>
<dbReference type="SUPFAM" id="SSF50911">
    <property type="entry name" value="Mannose 6-phosphate receptor domain"/>
    <property type="match status" value="1"/>
</dbReference>
<feature type="region of interest" description="Disordered" evidence="8">
    <location>
        <begin position="446"/>
        <end position="522"/>
    </location>
</feature>
<evidence type="ECO:0000313" key="11">
    <source>
        <dbReference type="EMBL" id="KAL2869984.1"/>
    </source>
</evidence>
<dbReference type="InterPro" id="IPR012913">
    <property type="entry name" value="OS9-like_dom"/>
</dbReference>
<dbReference type="EMBL" id="JBFXLQ010000007">
    <property type="protein sequence ID" value="KAL2869984.1"/>
    <property type="molecule type" value="Genomic_DNA"/>
</dbReference>
<evidence type="ECO:0000256" key="8">
    <source>
        <dbReference type="SAM" id="MobiDB-lite"/>
    </source>
</evidence>
<comment type="caution">
    <text evidence="11">The sequence shown here is derived from an EMBL/GenBank/DDBJ whole genome shotgun (WGS) entry which is preliminary data.</text>
</comment>
<evidence type="ECO:0000256" key="2">
    <source>
        <dbReference type="ARBA" id="ARBA00009918"/>
    </source>
</evidence>
<feature type="compositionally biased region" description="Basic and acidic residues" evidence="8">
    <location>
        <begin position="487"/>
        <end position="498"/>
    </location>
</feature>
<keyword evidence="4 7" id="KW-0430">Lectin</keyword>
<feature type="signal peptide" evidence="9">
    <location>
        <begin position="1"/>
        <end position="34"/>
    </location>
</feature>
<comment type="similarity">
    <text evidence="2 7">Belongs to the OS-9 family.</text>
</comment>
<evidence type="ECO:0000256" key="3">
    <source>
        <dbReference type="ARBA" id="ARBA00022729"/>
    </source>
</evidence>
<evidence type="ECO:0000256" key="6">
    <source>
        <dbReference type="ARBA" id="ARBA00023157"/>
    </source>
</evidence>
<evidence type="ECO:0000256" key="5">
    <source>
        <dbReference type="ARBA" id="ARBA00022824"/>
    </source>
</evidence>
<feature type="compositionally biased region" description="Acidic residues" evidence="8">
    <location>
        <begin position="499"/>
        <end position="515"/>
    </location>
</feature>
<dbReference type="InterPro" id="IPR009011">
    <property type="entry name" value="Man6P_isomerase_rcpt-bd_dom_sf"/>
</dbReference>
<dbReference type="RefSeq" id="XP_070888963.1">
    <property type="nucleotide sequence ID" value="XM_071026994.1"/>
</dbReference>
<evidence type="ECO:0000256" key="4">
    <source>
        <dbReference type="ARBA" id="ARBA00022734"/>
    </source>
</evidence>
<reference evidence="11 12" key="1">
    <citation type="submission" date="2024-07" db="EMBL/GenBank/DDBJ databases">
        <title>Section-level genome sequencing and comparative genomics of Aspergillus sections Usti and Cavernicolus.</title>
        <authorList>
            <consortium name="Lawrence Berkeley National Laboratory"/>
            <person name="Nybo J.L."/>
            <person name="Vesth T.C."/>
            <person name="Theobald S."/>
            <person name="Frisvad J.C."/>
            <person name="Larsen T.O."/>
            <person name="Kjaerboelling I."/>
            <person name="Rothschild-Mancinelli K."/>
            <person name="Lyhne E.K."/>
            <person name="Kogle M.E."/>
            <person name="Barry K."/>
            <person name="Clum A."/>
            <person name="Na H."/>
            <person name="Ledsgaard L."/>
            <person name="Lin J."/>
            <person name="Lipzen A."/>
            <person name="Kuo A."/>
            <person name="Riley R."/>
            <person name="Mondo S."/>
            <person name="Labutti K."/>
            <person name="Haridas S."/>
            <person name="Pangalinan J."/>
            <person name="Salamov A.A."/>
            <person name="Simmons B.A."/>
            <person name="Magnuson J.K."/>
            <person name="Chen J."/>
            <person name="Drula E."/>
            <person name="Henrissat B."/>
            <person name="Wiebenga A."/>
            <person name="Lubbers R.J."/>
            <person name="Gomes A.C."/>
            <person name="Macurrencykelacurrency M.R."/>
            <person name="Stajich J."/>
            <person name="Grigoriev I.V."/>
            <person name="Mortensen U.H."/>
            <person name="De Vries R.P."/>
            <person name="Baker S.E."/>
            <person name="Andersen M.R."/>
        </authorList>
    </citation>
    <scope>NUCLEOTIDE SEQUENCE [LARGE SCALE GENOMIC DNA]</scope>
    <source>
        <strain evidence="11 12">CBS 449.75</strain>
    </source>
</reference>
<keyword evidence="7" id="KW-0472">Membrane</keyword>
<keyword evidence="12" id="KW-1185">Reference proteome</keyword>
<evidence type="ECO:0000259" key="10">
    <source>
        <dbReference type="PROSITE" id="PS51914"/>
    </source>
</evidence>
<dbReference type="PANTHER" id="PTHR15414">
    <property type="entry name" value="OS-9-RELATED"/>
    <property type="match status" value="1"/>
</dbReference>
<dbReference type="InterPro" id="IPR044865">
    <property type="entry name" value="MRH_dom"/>
</dbReference>
<keyword evidence="6" id="KW-1015">Disulfide bond</keyword>
<dbReference type="InterPro" id="IPR045149">
    <property type="entry name" value="OS-9-like"/>
</dbReference>
<dbReference type="Proteomes" id="UP001610432">
    <property type="component" value="Unassembled WGS sequence"/>
</dbReference>
<feature type="chain" id="PRO_5046617931" description="Endoplasmic reticulum lectin" evidence="9">
    <location>
        <begin position="35"/>
        <end position="522"/>
    </location>
</feature>
<evidence type="ECO:0000256" key="1">
    <source>
        <dbReference type="ARBA" id="ARBA00004367"/>
    </source>
</evidence>
<keyword evidence="5 7" id="KW-0256">Endoplasmic reticulum</keyword>
<evidence type="ECO:0000256" key="7">
    <source>
        <dbReference type="RuleBase" id="RU369099"/>
    </source>
</evidence>
<dbReference type="Gene3D" id="2.70.130.10">
    <property type="entry name" value="Mannose-6-phosphate receptor binding domain"/>
    <property type="match status" value="1"/>
</dbReference>
<feature type="region of interest" description="Disordered" evidence="8">
    <location>
        <begin position="70"/>
        <end position="102"/>
    </location>
</feature>
<evidence type="ECO:0000313" key="12">
    <source>
        <dbReference type="Proteomes" id="UP001610432"/>
    </source>
</evidence>
<sequence>MVSPTVRRSTPMSRQSRIVASLLVLAGASSGALANRKFNINDDLLAYPQYRLHFPDAFVLDSQARAFLDQTPHSSSSTADKRDGYDQAPLHGDTRDSTRDDARDDIKLSYEELILEGQRYLCQIPLVEEKVGNQTKAKETNEEEERKELARATDRGLELLRDMEGRCLYYISGWWSYSFCYMNQIKQFHALPSGGGIPSYPPMEDHTTHSFILGRFPREDDQNDGESETKAGKTTTDLAQLQTRGGSRYLVQHLDGGDQCDLTGKNRKIEVQFHCNPQSTDRIGWIKELTTCSYLMLIYTPRLCNDVAFLPPQREEVHTIECREILMAEEVSDWQAMQDYHLSQQLVESAQTPEYPIIGDIEVGAQRLVGTEGRIIEKGRVASIGEEKVDVVAKSVNGELQVLSREDLKKFDLDPEKVESLKSKLEEWAKGNDWTLEIVTPTGERPFLRGVVDTEDEDNEEEESDANSDAAKVKGDSGSAQATDGQEELRKDEVRTEAGDGDEPTFEAGDSDGSEEIFKDEL</sequence>
<evidence type="ECO:0000256" key="9">
    <source>
        <dbReference type="SAM" id="SignalP"/>
    </source>
</evidence>
<feature type="compositionally biased region" description="Basic and acidic residues" evidence="8">
    <location>
        <begin position="92"/>
        <end position="102"/>
    </location>
</feature>
<comment type="subcellular location">
    <subcellularLocation>
        <location evidence="1 7">Endoplasmic reticulum membrane</location>
        <topology evidence="1 7">Peripheral membrane protein</topology>
        <orientation evidence="1 7">Lumenal side</orientation>
    </subcellularLocation>
</comment>
<organism evidence="11 12">
    <name type="scientific">Aspergillus lucknowensis</name>
    <dbReference type="NCBI Taxonomy" id="176173"/>
    <lineage>
        <taxon>Eukaryota</taxon>
        <taxon>Fungi</taxon>
        <taxon>Dikarya</taxon>
        <taxon>Ascomycota</taxon>
        <taxon>Pezizomycotina</taxon>
        <taxon>Eurotiomycetes</taxon>
        <taxon>Eurotiomycetidae</taxon>
        <taxon>Eurotiales</taxon>
        <taxon>Aspergillaceae</taxon>
        <taxon>Aspergillus</taxon>
        <taxon>Aspergillus subgen. Nidulantes</taxon>
    </lineage>
</organism>
<protein>
    <recommendedName>
        <fullName evidence="7">Endoplasmic reticulum lectin</fullName>
    </recommendedName>
    <alternativeName>
        <fullName evidence="7">Protein OS-9 homolog</fullName>
    </alternativeName>
</protein>
<feature type="domain" description="MRH" evidence="10">
    <location>
        <begin position="165"/>
        <end position="306"/>
    </location>
</feature>
<dbReference type="GeneID" id="98142066"/>
<dbReference type="Pfam" id="PF07915">
    <property type="entry name" value="PRKCSH"/>
    <property type="match status" value="1"/>
</dbReference>
<gene>
    <name evidence="11" type="ORF">BJX67DRAFT_302236</name>
</gene>
<proteinExistence type="inferred from homology"/>
<feature type="compositionally biased region" description="Acidic residues" evidence="8">
    <location>
        <begin position="453"/>
        <end position="466"/>
    </location>
</feature>
<keyword evidence="3 9" id="KW-0732">Signal</keyword>
<accession>A0ABR4M0P7</accession>
<dbReference type="PANTHER" id="PTHR15414:SF0">
    <property type="entry name" value="ENDOPLASMIC RETICULUM LECTIN 1"/>
    <property type="match status" value="1"/>
</dbReference>
<feature type="region of interest" description="Disordered" evidence="8">
    <location>
        <begin position="216"/>
        <end position="235"/>
    </location>
</feature>
<name>A0ABR4M0P7_9EURO</name>
<dbReference type="PROSITE" id="PS51914">
    <property type="entry name" value="MRH"/>
    <property type="match status" value="1"/>
</dbReference>